<protein>
    <recommendedName>
        <fullName evidence="3">Nucleotide-diphospho-sugar transferase</fullName>
    </recommendedName>
</protein>
<dbReference type="InterPro" id="IPR029044">
    <property type="entry name" value="Nucleotide-diphossugar_trans"/>
</dbReference>
<sequence>MTATSDFIQTRSPVLFIIFNRPDTTAQVFNQIKKAKPKRLYIAGDGARNERPGETQLCEAARNVVNEIDWECDVKTRFQDVNLGCKDGVSTAISWFFEHEEEGIILEDDCLPADSFFSFCDNLLEKYRYDTRVRHITGCNLQQGKKWGDASYYFSNITHVWGWAGWRRVWKDYDKDLKRFDESSLRYEIGKIFQDSFILDSLEQIFKELKAGKIDTWDYQLGFLNYLNNGLCIIPNVNLISNLGFGTGSTHTVNTDSPYANLPVGSLTKIVHPRYFLPEKQADLFTLSHDFNIEERERRHNLLRRKVKRWVKEKLMTNE</sequence>
<gene>
    <name evidence="1" type="ORF">MuYL_4256</name>
</gene>
<organism evidence="1 2">
    <name type="scientific">Mucilaginibacter xinganensis</name>
    <dbReference type="NCBI Taxonomy" id="1234841"/>
    <lineage>
        <taxon>Bacteria</taxon>
        <taxon>Pseudomonadati</taxon>
        <taxon>Bacteroidota</taxon>
        <taxon>Sphingobacteriia</taxon>
        <taxon>Sphingobacteriales</taxon>
        <taxon>Sphingobacteriaceae</taxon>
        <taxon>Mucilaginibacter</taxon>
    </lineage>
</organism>
<dbReference type="AlphaFoldDB" id="A0A223P2U4"/>
<evidence type="ECO:0000313" key="1">
    <source>
        <dbReference type="EMBL" id="ASU36141.1"/>
    </source>
</evidence>
<reference evidence="1 2" key="1">
    <citation type="submission" date="2017-08" db="EMBL/GenBank/DDBJ databases">
        <title>Complete genome sequence of Mucilaginibacter sp. strain BJC16-A31.</title>
        <authorList>
            <consortium name="Henan University of Science and Technology"/>
            <person name="You X."/>
        </authorList>
    </citation>
    <scope>NUCLEOTIDE SEQUENCE [LARGE SCALE GENOMIC DNA]</scope>
    <source>
        <strain evidence="1 2">BJC16-A31</strain>
    </source>
</reference>
<dbReference type="Proteomes" id="UP000215002">
    <property type="component" value="Chromosome"/>
</dbReference>
<accession>A0A223P2U4</accession>
<evidence type="ECO:0008006" key="3">
    <source>
        <dbReference type="Google" id="ProtNLM"/>
    </source>
</evidence>
<keyword evidence="2" id="KW-1185">Reference proteome</keyword>
<proteinExistence type="predicted"/>
<dbReference type="Gene3D" id="3.90.550.10">
    <property type="entry name" value="Spore Coat Polysaccharide Biosynthesis Protein SpsA, Chain A"/>
    <property type="match status" value="1"/>
</dbReference>
<dbReference type="SUPFAM" id="SSF53448">
    <property type="entry name" value="Nucleotide-diphospho-sugar transferases"/>
    <property type="match status" value="1"/>
</dbReference>
<dbReference type="EMBL" id="CP022743">
    <property type="protein sequence ID" value="ASU36141.1"/>
    <property type="molecule type" value="Genomic_DNA"/>
</dbReference>
<dbReference type="OrthoDB" id="9785375at2"/>
<dbReference type="KEGG" id="muc:MuYL_4256"/>
<evidence type="ECO:0000313" key="2">
    <source>
        <dbReference type="Proteomes" id="UP000215002"/>
    </source>
</evidence>
<name>A0A223P2U4_9SPHI</name>
<dbReference type="RefSeq" id="WP_094572215.1">
    <property type="nucleotide sequence ID" value="NZ_CP022743.1"/>
</dbReference>